<name>A0A168Q047_ABSGL</name>
<dbReference type="STRING" id="4829.A0A168Q047"/>
<dbReference type="EMBL" id="LT554074">
    <property type="protein sequence ID" value="SAM03275.1"/>
    <property type="molecule type" value="Genomic_DNA"/>
</dbReference>
<keyword evidence="2" id="KW-1185">Reference proteome</keyword>
<gene>
    <name evidence="1" type="primary">ABSGL_09093.1 scaffold 10677</name>
</gene>
<proteinExistence type="predicted"/>
<evidence type="ECO:0000313" key="1">
    <source>
        <dbReference type="EMBL" id="SAM03275.1"/>
    </source>
</evidence>
<accession>A0A168Q047</accession>
<evidence type="ECO:0000313" key="2">
    <source>
        <dbReference type="Proteomes" id="UP000078561"/>
    </source>
</evidence>
<sequence length="240" mass="27482">MAGSVDKRPSSIRSISDVRNRELTWDVTRPPKVDPFRSHFNDAGYPISQLLLTGTMPSLSKADMILQDMQTHYENLVDQVLSTHSEDVLLALIKKPQVLLETPSVKDRCLYRVPHWLGKEIHETHTRTVASVAPIIEEYMAQKWPSSHYLAKMTPAVTREWLIQLNQNLMARLRLMDPDHATKELMRQLSKCSSSIIHPGSFLADCVSKMKKDLVVQLHEHVGDLVQLVYDDLQDEYLDD</sequence>
<reference evidence="1" key="1">
    <citation type="submission" date="2016-04" db="EMBL/GenBank/DDBJ databases">
        <authorList>
            <person name="Evans L.H."/>
            <person name="Alamgir A."/>
            <person name="Owens N."/>
            <person name="Weber N.D."/>
            <person name="Virtaneva K."/>
            <person name="Barbian K."/>
            <person name="Babar A."/>
            <person name="Rosenke K."/>
        </authorList>
    </citation>
    <scope>NUCLEOTIDE SEQUENCE [LARGE SCALE GENOMIC DNA]</scope>
    <source>
        <strain evidence="1">CBS 101.48</strain>
    </source>
</reference>
<dbReference type="Proteomes" id="UP000078561">
    <property type="component" value="Unassembled WGS sequence"/>
</dbReference>
<dbReference type="AlphaFoldDB" id="A0A168Q047"/>
<protein>
    <submittedName>
        <fullName evidence="1">Uncharacterized protein</fullName>
    </submittedName>
</protein>
<organism evidence="1">
    <name type="scientific">Absidia glauca</name>
    <name type="common">Pin mould</name>
    <dbReference type="NCBI Taxonomy" id="4829"/>
    <lineage>
        <taxon>Eukaryota</taxon>
        <taxon>Fungi</taxon>
        <taxon>Fungi incertae sedis</taxon>
        <taxon>Mucoromycota</taxon>
        <taxon>Mucoromycotina</taxon>
        <taxon>Mucoromycetes</taxon>
        <taxon>Mucorales</taxon>
        <taxon>Cunninghamellaceae</taxon>
        <taxon>Absidia</taxon>
    </lineage>
</organism>
<dbReference type="OrthoDB" id="2248195at2759"/>
<dbReference type="InParanoid" id="A0A168Q047"/>